<dbReference type="InterPro" id="IPR036900">
    <property type="entry name" value="A-D-PHexomutase_C_sf"/>
</dbReference>
<evidence type="ECO:0000259" key="6">
    <source>
        <dbReference type="Pfam" id="PF25087"/>
    </source>
</evidence>
<organism evidence="7 8">
    <name type="scientific">Collibacillus ludicampi</name>
    <dbReference type="NCBI Taxonomy" id="2771369"/>
    <lineage>
        <taxon>Bacteria</taxon>
        <taxon>Bacillati</taxon>
        <taxon>Bacillota</taxon>
        <taxon>Bacilli</taxon>
        <taxon>Bacillales</taxon>
        <taxon>Alicyclobacillaceae</taxon>
        <taxon>Collibacillus</taxon>
    </lineage>
</organism>
<feature type="domain" description="Nucleotidyl transferase" evidence="4">
    <location>
        <begin position="2"/>
        <end position="229"/>
    </location>
</feature>
<dbReference type="GO" id="GO:0016868">
    <property type="term" value="F:intramolecular phosphotransferase activity"/>
    <property type="evidence" value="ECO:0007669"/>
    <property type="project" value="InterPro"/>
</dbReference>
<evidence type="ECO:0000313" key="7">
    <source>
        <dbReference type="EMBL" id="GIM45073.1"/>
    </source>
</evidence>
<comment type="similarity">
    <text evidence="1">Belongs to the transferase hexapeptide repeat family.</text>
</comment>
<dbReference type="SUPFAM" id="SSF55957">
    <property type="entry name" value="Phosphoglucomutase, C-terminal domain"/>
    <property type="match status" value="1"/>
</dbReference>
<evidence type="ECO:0000256" key="1">
    <source>
        <dbReference type="ARBA" id="ARBA00007274"/>
    </source>
</evidence>
<accession>A0AAV4LBN8</accession>
<evidence type="ECO:0000259" key="5">
    <source>
        <dbReference type="Pfam" id="PF02878"/>
    </source>
</evidence>
<dbReference type="PANTHER" id="PTHR22572">
    <property type="entry name" value="SUGAR-1-PHOSPHATE GUANYL TRANSFERASE"/>
    <property type="match status" value="1"/>
</dbReference>
<dbReference type="Pfam" id="PF02878">
    <property type="entry name" value="PGM_PMM_I"/>
    <property type="match status" value="1"/>
</dbReference>
<evidence type="ECO:0000256" key="3">
    <source>
        <dbReference type="ARBA" id="ARBA00022679"/>
    </source>
</evidence>
<dbReference type="InterPro" id="IPR029044">
    <property type="entry name" value="Nucleotide-diphossugar_trans"/>
</dbReference>
<dbReference type="InterPro" id="IPR011004">
    <property type="entry name" value="Trimer_LpxA-like_sf"/>
</dbReference>
<keyword evidence="8" id="KW-1185">Reference proteome</keyword>
<dbReference type="CDD" id="cd04181">
    <property type="entry name" value="NTP_transferase"/>
    <property type="match status" value="1"/>
</dbReference>
<evidence type="ECO:0000313" key="8">
    <source>
        <dbReference type="Proteomes" id="UP001057291"/>
    </source>
</evidence>
<dbReference type="FunFam" id="3.90.550.10:FF:000013">
    <property type="entry name" value="mannose-1-phosphate guanyltransferase beta"/>
    <property type="match status" value="1"/>
</dbReference>
<feature type="domain" description="Alpha-D-phosphohexomutase alpha/beta/alpha" evidence="5">
    <location>
        <begin position="382"/>
        <end position="514"/>
    </location>
</feature>
<dbReference type="SUPFAM" id="SSF51161">
    <property type="entry name" value="Trimeric LpxA-like enzymes"/>
    <property type="match status" value="1"/>
</dbReference>
<dbReference type="Gene3D" id="3.30.310.50">
    <property type="entry name" value="Alpha-D-phosphohexomutase, C-terminal domain"/>
    <property type="match status" value="1"/>
</dbReference>
<evidence type="ECO:0000259" key="4">
    <source>
        <dbReference type="Pfam" id="PF00483"/>
    </source>
</evidence>
<comment type="similarity">
    <text evidence="2">Belongs to the phosphohexose mutase family.</text>
</comment>
<keyword evidence="3" id="KW-0808">Transferase</keyword>
<dbReference type="Gene3D" id="3.40.120.10">
    <property type="entry name" value="Alpha-D-Glucose-1,6-Bisphosphate, subunit A, domain 3"/>
    <property type="match status" value="3"/>
</dbReference>
<dbReference type="InterPro" id="IPR005844">
    <property type="entry name" value="A-D-PHexomutase_a/b/a-I"/>
</dbReference>
<dbReference type="AlphaFoldDB" id="A0AAV4LBN8"/>
<dbReference type="SUPFAM" id="SSF53448">
    <property type="entry name" value="Nucleotide-diphospho-sugar transferases"/>
    <property type="match status" value="1"/>
</dbReference>
<dbReference type="InterPro" id="IPR050486">
    <property type="entry name" value="Mannose-1P_guanyltransferase"/>
</dbReference>
<dbReference type="Gene3D" id="3.90.550.10">
    <property type="entry name" value="Spore Coat Polysaccharide Biosynthesis Protein SpsA, Chain A"/>
    <property type="match status" value="1"/>
</dbReference>
<dbReference type="GO" id="GO:0016740">
    <property type="term" value="F:transferase activity"/>
    <property type="evidence" value="ECO:0007669"/>
    <property type="project" value="UniProtKB-KW"/>
</dbReference>
<dbReference type="InterPro" id="IPR056729">
    <property type="entry name" value="GMPPB_C"/>
</dbReference>
<sequence length="804" mass="90154">MKAVIMAGGKGTRLRPLTCNKPKPMVPLLNRPCMAYTIDLLKKHGIREIAVTLQYLPEIIRDHFGDGSEYGVNIHYFEETVPLGTAGSVKNAEDFLDDTFIVISGDALTDFDLRAAIDYHRTKRALGTIVLTRVDAPLEYGVVITRENGVIERFLEKPSWGEVFSDTVNTGIYIFDRSVLEYIPHDTEFDFSKDLFPILLKMGLPLYGYVASGYWSDIGNLHQYRQTQFDMLDGKVDVKIEGNELYPRVWVGQDVQLADDIRMEGPVFIGSRSVIEEKVEMGPYTVIGENNRIQPGVSLRRTVIWNQNYVDHGAELRGATIGSQVYCGSHSAFFEGAVVGDECTVGMKSIVKPNVKVWPNKIIQESTIVHTSLVWSEKLEKRLFSGKGVAGVCNVDITPDFAGRLAAAFGATLQYGARIAISSDAHPFSQLIKRAFMSGLQSAGVHTLDVGEMTTPVLRYATRKLHAHGGIHVRQVGQQTYNRVLIEFLDKNGMNIEKGIERKIENAYWQEDFRRANSSQIGGEDCVLNMKEAYLSALMNTVKNDSIKKKRYKMVVQYDQRNLSGIVPNFMEKLGCRVLSIQLEDAAKGELPVMVSANQADFGVRIDKNGERIILVTEDGFVIEEDVMMVMQVLVYLLTGRKNKIAVPVSAPSIIEMLADQWEGEIVRTKANPRALMEPCSDEPFFLFFDALYTLALVLELMAVQEKKLSEVLSMIPDFHLLHRQVPCPWEDKGKVMRRLIEETKGEYVELVDGIKIHHTGGWALVLPDSDAPVFRVFTQAETLKAAEEMAAAYAMKIHTYQAE</sequence>
<dbReference type="SUPFAM" id="SSF53738">
    <property type="entry name" value="Phosphoglucomutase, first 3 domains"/>
    <property type="match status" value="2"/>
</dbReference>
<dbReference type="Gene3D" id="2.160.10.10">
    <property type="entry name" value="Hexapeptide repeat proteins"/>
    <property type="match status" value="1"/>
</dbReference>
<dbReference type="GO" id="GO:0005975">
    <property type="term" value="P:carbohydrate metabolic process"/>
    <property type="evidence" value="ECO:0007669"/>
    <property type="project" value="InterPro"/>
</dbReference>
<dbReference type="EMBL" id="BOQE01000001">
    <property type="protein sequence ID" value="GIM45073.1"/>
    <property type="molecule type" value="Genomic_DNA"/>
</dbReference>
<dbReference type="InterPro" id="IPR005835">
    <property type="entry name" value="NTP_transferase_dom"/>
</dbReference>
<name>A0AAV4LBN8_9BACL</name>
<proteinExistence type="inferred from homology"/>
<dbReference type="Proteomes" id="UP001057291">
    <property type="component" value="Unassembled WGS sequence"/>
</dbReference>
<feature type="domain" description="Mannose-1-phosphate guanyltransferase C-terminal" evidence="6">
    <location>
        <begin position="264"/>
        <end position="367"/>
    </location>
</feature>
<gene>
    <name evidence="7" type="ORF">DNHGIG_06220</name>
</gene>
<dbReference type="RefSeq" id="WP_282198306.1">
    <property type="nucleotide sequence ID" value="NZ_BOQE01000001.1"/>
</dbReference>
<protein>
    <submittedName>
        <fullName evidence="7">Nucleotidyltransferase</fullName>
    </submittedName>
</protein>
<dbReference type="Pfam" id="PF25087">
    <property type="entry name" value="GMPPB_C"/>
    <property type="match status" value="1"/>
</dbReference>
<reference evidence="7" key="1">
    <citation type="journal article" date="2023" name="Int. J. Syst. Evol. Microbiol.">
        <title>Collibacillus ludicampi gen. nov., sp. nov., a new soil bacterium of the family Alicyclobacillaceae.</title>
        <authorList>
            <person name="Jojima T."/>
            <person name="Ioku Y."/>
            <person name="Fukuta Y."/>
            <person name="Shirasaka N."/>
            <person name="Matsumura Y."/>
            <person name="Mori M."/>
        </authorList>
    </citation>
    <scope>NUCLEOTIDE SEQUENCE</scope>
    <source>
        <strain evidence="7">TP075</strain>
    </source>
</reference>
<comment type="caution">
    <text evidence="7">The sequence shown here is derived from an EMBL/GenBank/DDBJ whole genome shotgun (WGS) entry which is preliminary data.</text>
</comment>
<dbReference type="InterPro" id="IPR016055">
    <property type="entry name" value="A-D-PHexomutase_a/b/a-I/II/III"/>
</dbReference>
<dbReference type="Pfam" id="PF00483">
    <property type="entry name" value="NTP_transferase"/>
    <property type="match status" value="1"/>
</dbReference>
<evidence type="ECO:0000256" key="2">
    <source>
        <dbReference type="ARBA" id="ARBA00010231"/>
    </source>
</evidence>